<dbReference type="InterPro" id="IPR018060">
    <property type="entry name" value="HTH_AraC"/>
</dbReference>
<organism evidence="5 6">
    <name type="scientific">Streptomyces swartbergensis</name>
    <dbReference type="NCBI Taxonomy" id="487165"/>
    <lineage>
        <taxon>Bacteria</taxon>
        <taxon>Bacillati</taxon>
        <taxon>Actinomycetota</taxon>
        <taxon>Actinomycetes</taxon>
        <taxon>Kitasatosporales</taxon>
        <taxon>Streptomycetaceae</taxon>
        <taxon>Streptomyces</taxon>
    </lineage>
</organism>
<comment type="caution">
    <text evidence="5">The sequence shown here is derived from an EMBL/GenBank/DDBJ whole genome shotgun (WGS) entry which is preliminary data.</text>
</comment>
<dbReference type="GO" id="GO:0043565">
    <property type="term" value="F:sequence-specific DNA binding"/>
    <property type="evidence" value="ECO:0007669"/>
    <property type="project" value="InterPro"/>
</dbReference>
<name>A0A243S5N7_9ACTN</name>
<evidence type="ECO:0000256" key="3">
    <source>
        <dbReference type="ARBA" id="ARBA00023163"/>
    </source>
</evidence>
<dbReference type="SUPFAM" id="SSF46689">
    <property type="entry name" value="Homeodomain-like"/>
    <property type="match status" value="1"/>
</dbReference>
<evidence type="ECO:0000256" key="1">
    <source>
        <dbReference type="ARBA" id="ARBA00023015"/>
    </source>
</evidence>
<dbReference type="InterPro" id="IPR050204">
    <property type="entry name" value="AraC_XylS_family_regulators"/>
</dbReference>
<keyword evidence="2" id="KW-0238">DNA-binding</keyword>
<dbReference type="AlphaFoldDB" id="A0A243S5N7"/>
<dbReference type="PANTHER" id="PTHR46796">
    <property type="entry name" value="HTH-TYPE TRANSCRIPTIONAL ACTIVATOR RHAS-RELATED"/>
    <property type="match status" value="1"/>
</dbReference>
<sequence length="87" mass="9634">MSAAVRRCSSANRYLYTLPAAQGHTVAGWIREQRLARCRRDLTDPAPDRLPVGAIGGRWGFADPAHFSHAFKSPYGLSPREARAGRR</sequence>
<dbReference type="Proteomes" id="UP000195105">
    <property type="component" value="Unassembled WGS sequence"/>
</dbReference>
<evidence type="ECO:0000256" key="2">
    <source>
        <dbReference type="ARBA" id="ARBA00023125"/>
    </source>
</evidence>
<gene>
    <name evidence="5" type="ORF">CA983_12665</name>
</gene>
<evidence type="ECO:0000313" key="5">
    <source>
        <dbReference type="EMBL" id="OUD02862.1"/>
    </source>
</evidence>
<proteinExistence type="predicted"/>
<dbReference type="EMBL" id="NGFN01000060">
    <property type="protein sequence ID" value="OUD02862.1"/>
    <property type="molecule type" value="Genomic_DNA"/>
</dbReference>
<dbReference type="InterPro" id="IPR009057">
    <property type="entry name" value="Homeodomain-like_sf"/>
</dbReference>
<protein>
    <recommendedName>
        <fullName evidence="4">HTH araC/xylS-type domain-containing protein</fullName>
    </recommendedName>
</protein>
<dbReference type="PROSITE" id="PS01124">
    <property type="entry name" value="HTH_ARAC_FAMILY_2"/>
    <property type="match status" value="1"/>
</dbReference>
<keyword evidence="3" id="KW-0804">Transcription</keyword>
<dbReference type="SMART" id="SM00342">
    <property type="entry name" value="HTH_ARAC"/>
    <property type="match status" value="1"/>
</dbReference>
<reference evidence="5 6" key="1">
    <citation type="submission" date="2017-05" db="EMBL/GenBank/DDBJ databases">
        <title>Biotechnological potential of actinobacteria isolated from South African environments.</title>
        <authorList>
            <person name="Le Roes-Hill M."/>
            <person name="Prins A."/>
            <person name="Durrell K.A."/>
        </authorList>
    </citation>
    <scope>NUCLEOTIDE SEQUENCE [LARGE SCALE GENOMIC DNA]</scope>
    <source>
        <strain evidence="5 6">HMC13</strain>
    </source>
</reference>
<dbReference type="Pfam" id="PF12833">
    <property type="entry name" value="HTH_18"/>
    <property type="match status" value="1"/>
</dbReference>
<keyword evidence="6" id="KW-1185">Reference proteome</keyword>
<dbReference type="GO" id="GO:0003700">
    <property type="term" value="F:DNA-binding transcription factor activity"/>
    <property type="evidence" value="ECO:0007669"/>
    <property type="project" value="InterPro"/>
</dbReference>
<dbReference type="PANTHER" id="PTHR46796:SF6">
    <property type="entry name" value="ARAC SUBFAMILY"/>
    <property type="match status" value="1"/>
</dbReference>
<accession>A0A243S5N7</accession>
<feature type="domain" description="HTH araC/xylS-type" evidence="4">
    <location>
        <begin position="1"/>
        <end position="85"/>
    </location>
</feature>
<keyword evidence="1" id="KW-0805">Transcription regulation</keyword>
<evidence type="ECO:0000259" key="4">
    <source>
        <dbReference type="PROSITE" id="PS01124"/>
    </source>
</evidence>
<evidence type="ECO:0000313" key="6">
    <source>
        <dbReference type="Proteomes" id="UP000195105"/>
    </source>
</evidence>
<dbReference type="Gene3D" id="1.10.10.60">
    <property type="entry name" value="Homeodomain-like"/>
    <property type="match status" value="1"/>
</dbReference>